<feature type="domain" description="AMP-dependent synthetase/ligase" evidence="1">
    <location>
        <begin position="153"/>
        <end position="277"/>
    </location>
</feature>
<sequence>MASHSTYLDDRETRSPDERAARQWEALRAALAHAKARSRYWAGVLADIDPEAIQGPADLARIPLTRKSDIPTIQAQGVLGGMEAAPMGELSRIFLSPGPIYEASEAITDFWRFGRAMWASGMRPGALVHNTFSYHLTPAGMMVDSGARAIGCSVFPAGVGNTEMQLDAIQQLRPSYYGGTPSFLKMLLDKGRELGKDTSSLVAASVGGEPLSSSLRQEVEAQGVKVSQSFGTAELGLVAYESEAREGLIADEDVLIEVVRPGSGDPLPDGEVGEMVVTVLRNASFPMIRIATGDMTAIMPGASPCGRTAPRIKGWMGRADQRTKIKGMFVAPEQINQLMQRHPEIQRARLVVTRENEQDRMVLSAECDSSDSAFAEKVTETLQVVTKLRGGVELVAPGSLPNDGKVIADERRFD</sequence>
<dbReference type="EMBL" id="JAJVKT010000010">
    <property type="protein sequence ID" value="MCE7508943.1"/>
    <property type="molecule type" value="Genomic_DNA"/>
</dbReference>
<organism evidence="3 4">
    <name type="scientific">Alloalcanivorax xenomutans</name>
    <dbReference type="NCBI Taxonomy" id="1094342"/>
    <lineage>
        <taxon>Bacteria</taxon>
        <taxon>Pseudomonadati</taxon>
        <taxon>Pseudomonadota</taxon>
        <taxon>Gammaproteobacteria</taxon>
        <taxon>Oceanospirillales</taxon>
        <taxon>Alcanivoracaceae</taxon>
        <taxon>Alloalcanivorax</taxon>
    </lineage>
</organism>
<dbReference type="InterPro" id="IPR042099">
    <property type="entry name" value="ANL_N_sf"/>
</dbReference>
<dbReference type="RefSeq" id="WP_233916947.1">
    <property type="nucleotide sequence ID" value="NZ_JAJVKS010000002.1"/>
</dbReference>
<comment type="caution">
    <text evidence="3">The sequence shown here is derived from an EMBL/GenBank/DDBJ whole genome shotgun (WGS) entry which is preliminary data.</text>
</comment>
<dbReference type="Pfam" id="PF00501">
    <property type="entry name" value="AMP-binding"/>
    <property type="match status" value="1"/>
</dbReference>
<dbReference type="InterPro" id="IPR000873">
    <property type="entry name" value="AMP-dep_synth/lig_dom"/>
</dbReference>
<name>A0A9Q3W6I5_9GAMM</name>
<dbReference type="SUPFAM" id="SSF56801">
    <property type="entry name" value="Acetyl-CoA synthetase-like"/>
    <property type="match status" value="1"/>
</dbReference>
<evidence type="ECO:0000259" key="1">
    <source>
        <dbReference type="Pfam" id="PF00501"/>
    </source>
</evidence>
<reference evidence="3" key="1">
    <citation type="submission" date="2022-01" db="EMBL/GenBank/DDBJ databases">
        <authorList>
            <person name="Karlyshev A.V."/>
            <person name="Jaspars M."/>
        </authorList>
    </citation>
    <scope>NUCLEOTIDE SEQUENCE</scope>
    <source>
        <strain evidence="3">AGSA3-2</strain>
    </source>
</reference>
<evidence type="ECO:0000259" key="2">
    <source>
        <dbReference type="Pfam" id="PF14535"/>
    </source>
</evidence>
<evidence type="ECO:0000313" key="4">
    <source>
        <dbReference type="Proteomes" id="UP001107961"/>
    </source>
</evidence>
<dbReference type="Gene3D" id="3.40.50.12780">
    <property type="entry name" value="N-terminal domain of ligase-like"/>
    <property type="match status" value="1"/>
</dbReference>
<dbReference type="Pfam" id="PF14535">
    <property type="entry name" value="AMP-binding_C_2"/>
    <property type="match status" value="1"/>
</dbReference>
<accession>A0A9Q3W6I5</accession>
<protein>
    <submittedName>
        <fullName evidence="3">AMP-binding protein</fullName>
    </submittedName>
</protein>
<evidence type="ECO:0000313" key="3">
    <source>
        <dbReference type="EMBL" id="MCE7508943.1"/>
    </source>
</evidence>
<dbReference type="PANTHER" id="PTHR43845">
    <property type="entry name" value="BLR5969 PROTEIN"/>
    <property type="match status" value="1"/>
</dbReference>
<dbReference type="Proteomes" id="UP001107961">
    <property type="component" value="Unassembled WGS sequence"/>
</dbReference>
<dbReference type="PANTHER" id="PTHR43845:SF1">
    <property type="entry name" value="BLR5969 PROTEIN"/>
    <property type="match status" value="1"/>
</dbReference>
<dbReference type="InterPro" id="IPR028154">
    <property type="entry name" value="AMP-dep_Lig_C"/>
</dbReference>
<keyword evidence="4" id="KW-1185">Reference proteome</keyword>
<dbReference type="AlphaFoldDB" id="A0A9Q3W6I5"/>
<gene>
    <name evidence="3" type="ORF">LZG35_09870</name>
</gene>
<feature type="domain" description="AMP-dependent ligase C-terminal" evidence="2">
    <location>
        <begin position="327"/>
        <end position="403"/>
    </location>
</feature>
<dbReference type="Gene3D" id="3.30.300.30">
    <property type="match status" value="1"/>
</dbReference>
<dbReference type="InterPro" id="IPR045851">
    <property type="entry name" value="AMP-bd_C_sf"/>
</dbReference>
<proteinExistence type="predicted"/>